<evidence type="ECO:0000313" key="3">
    <source>
        <dbReference type="Proteomes" id="UP000774617"/>
    </source>
</evidence>
<proteinExistence type="predicted"/>
<dbReference type="InterPro" id="IPR038377">
    <property type="entry name" value="Na/Glc_symporter_sf"/>
</dbReference>
<dbReference type="InterPro" id="IPR031155">
    <property type="entry name" value="DUR"/>
</dbReference>
<feature type="transmembrane region" description="Helical" evidence="1">
    <location>
        <begin position="6"/>
        <end position="26"/>
    </location>
</feature>
<protein>
    <submittedName>
        <fullName evidence="2">Solute symporter family transporter</fullName>
    </submittedName>
</protein>
<organism evidence="2 3">
    <name type="scientific">Macrophomina phaseolina</name>
    <dbReference type="NCBI Taxonomy" id="35725"/>
    <lineage>
        <taxon>Eukaryota</taxon>
        <taxon>Fungi</taxon>
        <taxon>Dikarya</taxon>
        <taxon>Ascomycota</taxon>
        <taxon>Pezizomycotina</taxon>
        <taxon>Dothideomycetes</taxon>
        <taxon>Dothideomycetes incertae sedis</taxon>
        <taxon>Botryosphaeriales</taxon>
        <taxon>Botryosphaeriaceae</taxon>
        <taxon>Macrophomina</taxon>
    </lineage>
</organism>
<keyword evidence="3" id="KW-1185">Reference proteome</keyword>
<feature type="transmembrane region" description="Helical" evidence="1">
    <location>
        <begin position="350"/>
        <end position="374"/>
    </location>
</feature>
<accession>A0ABQ8G226</accession>
<evidence type="ECO:0000256" key="1">
    <source>
        <dbReference type="SAM" id="Phobius"/>
    </source>
</evidence>
<reference evidence="2 3" key="1">
    <citation type="journal article" date="2021" name="Nat. Commun.">
        <title>Genetic determinants of endophytism in the Arabidopsis root mycobiome.</title>
        <authorList>
            <person name="Mesny F."/>
            <person name="Miyauchi S."/>
            <person name="Thiergart T."/>
            <person name="Pickel B."/>
            <person name="Atanasova L."/>
            <person name="Karlsson M."/>
            <person name="Huettel B."/>
            <person name="Barry K.W."/>
            <person name="Haridas S."/>
            <person name="Chen C."/>
            <person name="Bauer D."/>
            <person name="Andreopoulos W."/>
            <person name="Pangilinan J."/>
            <person name="LaButti K."/>
            <person name="Riley R."/>
            <person name="Lipzen A."/>
            <person name="Clum A."/>
            <person name="Drula E."/>
            <person name="Henrissat B."/>
            <person name="Kohler A."/>
            <person name="Grigoriev I.V."/>
            <person name="Martin F.M."/>
            <person name="Hacquard S."/>
        </authorList>
    </citation>
    <scope>NUCLEOTIDE SEQUENCE [LARGE SCALE GENOMIC DNA]</scope>
    <source>
        <strain evidence="2 3">MPI-SDFR-AT-0080</strain>
    </source>
</reference>
<keyword evidence="1" id="KW-0812">Transmembrane</keyword>
<gene>
    <name evidence="2" type="ORF">B0J12DRAFT_720784</name>
</gene>
<keyword evidence="1" id="KW-0472">Membrane</keyword>
<dbReference type="Proteomes" id="UP000774617">
    <property type="component" value="Unassembled WGS sequence"/>
</dbReference>
<feature type="transmembrane region" description="Helical" evidence="1">
    <location>
        <begin position="141"/>
        <end position="159"/>
    </location>
</feature>
<comment type="caution">
    <text evidence="2">The sequence shown here is derived from an EMBL/GenBank/DDBJ whole genome shotgun (WGS) entry which is preliminary data.</text>
</comment>
<dbReference type="Gene3D" id="1.20.1730.10">
    <property type="entry name" value="Sodium/glucose cotransporter"/>
    <property type="match status" value="1"/>
</dbReference>
<evidence type="ECO:0000313" key="2">
    <source>
        <dbReference type="EMBL" id="KAH7042176.1"/>
    </source>
</evidence>
<feature type="transmembrane region" description="Helical" evidence="1">
    <location>
        <begin position="171"/>
        <end position="189"/>
    </location>
</feature>
<feature type="transmembrane region" description="Helical" evidence="1">
    <location>
        <begin position="258"/>
        <end position="281"/>
    </location>
</feature>
<sequence>MHVLPLGAGYRIVIGIGSIFTVYTTFSNHRAEKFNTASRSVKPGLIAPRGVGEDMQVCTDQLQLWTFSAFAYSYDVCGPISLLFALITVKVKGNAPGAYTFPEIVFSRHGKVAHTAYLIADLCCNMLVGACLVLRGSQVVAALSAMNVHASCWLVPFIAATDVGASGLRSMFIAIFVFCFLVWGTSDFLGSPSRVHDLLVEASERMPIEGNKDGSYLAFQSVDELIFAVDLLVTGFHTVWLDQACWQRAIASRPETSIQAYILGVIAWYGIPFGFEAATGLGCAALTNTCSFPTYPNPLSFFQNGAGLSSPATVIVLLGKGGATSAELIAVLSLLTFDVYNTYIKLETSFARLAVGVNLTWLLTVLSIIVRGAAIPVAAQKRSGGVSIETTGDTTNAVARNVTSCAGGAVVAITLGLPFPRKHVSTDPMAIGRYNKIQGIAPTRSASPPTGEIPSATKLLEGIKEKSDDPEALAATAPSASPRVKSQGDILMNPHPETFVATGNELPMHPVLARKGTRLAVVANVVFTSVAVILLTFTLFGTDCICEWI</sequence>
<dbReference type="PANTHER" id="PTHR46154:SF2">
    <property type="entry name" value="SOLUTE SYMPORTER FAMILY TRANSPORTER (AFU_ORTHOLOGUE AFUA_6G03200)"/>
    <property type="match status" value="1"/>
</dbReference>
<feature type="transmembrane region" description="Helical" evidence="1">
    <location>
        <begin position="519"/>
        <end position="540"/>
    </location>
</feature>
<feature type="transmembrane region" description="Helical" evidence="1">
    <location>
        <begin position="116"/>
        <end position="135"/>
    </location>
</feature>
<name>A0ABQ8G226_9PEZI</name>
<dbReference type="PANTHER" id="PTHR46154">
    <property type="match status" value="1"/>
</dbReference>
<keyword evidence="1" id="KW-1133">Transmembrane helix</keyword>
<dbReference type="EMBL" id="JAGTJR010000027">
    <property type="protein sequence ID" value="KAH7042176.1"/>
    <property type="molecule type" value="Genomic_DNA"/>
</dbReference>